<accession>A0A9D4K601</accession>
<keyword evidence="3" id="KW-0963">Cytoplasm</keyword>
<dbReference type="InterPro" id="IPR007244">
    <property type="entry name" value="Naa35_N"/>
</dbReference>
<comment type="subcellular location">
    <subcellularLocation>
        <location evidence="1">Cytoplasm</location>
    </subcellularLocation>
</comment>
<feature type="domain" description="NAA35-like TPR repeats" evidence="6">
    <location>
        <begin position="344"/>
        <end position="727"/>
    </location>
</feature>
<evidence type="ECO:0000259" key="6">
    <source>
        <dbReference type="Pfam" id="PF25789"/>
    </source>
</evidence>
<dbReference type="Proteomes" id="UP000828390">
    <property type="component" value="Unassembled WGS sequence"/>
</dbReference>
<gene>
    <name evidence="7" type="ORF">DPMN_106901</name>
</gene>
<dbReference type="PANTHER" id="PTHR21373:SF0">
    <property type="entry name" value="N-ALPHA-ACETYLTRANSFERASE 35, NATC AUXILIARY SUBUNIT"/>
    <property type="match status" value="1"/>
</dbReference>
<dbReference type="AlphaFoldDB" id="A0A9D4K601"/>
<evidence type="ECO:0000256" key="3">
    <source>
        <dbReference type="ARBA" id="ARBA00022490"/>
    </source>
</evidence>
<reference evidence="7" key="1">
    <citation type="journal article" date="2019" name="bioRxiv">
        <title>The Genome of the Zebra Mussel, Dreissena polymorpha: A Resource for Invasive Species Research.</title>
        <authorList>
            <person name="McCartney M.A."/>
            <person name="Auch B."/>
            <person name="Kono T."/>
            <person name="Mallez S."/>
            <person name="Zhang Y."/>
            <person name="Obille A."/>
            <person name="Becker A."/>
            <person name="Abrahante J.E."/>
            <person name="Garbe J."/>
            <person name="Badalamenti J.P."/>
            <person name="Herman A."/>
            <person name="Mangelson H."/>
            <person name="Liachko I."/>
            <person name="Sullivan S."/>
            <person name="Sone E.D."/>
            <person name="Koren S."/>
            <person name="Silverstein K.A.T."/>
            <person name="Beckman K.B."/>
            <person name="Gohl D.M."/>
        </authorList>
    </citation>
    <scope>NUCLEOTIDE SEQUENCE</scope>
    <source>
        <strain evidence="7">Duluth1</strain>
        <tissue evidence="7">Whole animal</tissue>
    </source>
</reference>
<protein>
    <recommendedName>
        <fullName evidence="4">Protein MAK10 homolog</fullName>
    </recommendedName>
</protein>
<dbReference type="OrthoDB" id="269405at2759"/>
<comment type="caution">
    <text evidence="7">The sequence shown here is derived from an EMBL/GenBank/DDBJ whole genome shotgun (WGS) entry which is preliminary data.</text>
</comment>
<dbReference type="Pfam" id="PF25789">
    <property type="entry name" value="TPR_NAA35"/>
    <property type="match status" value="1"/>
</dbReference>
<proteinExistence type="inferred from homology"/>
<reference evidence="7" key="2">
    <citation type="submission" date="2020-11" db="EMBL/GenBank/DDBJ databases">
        <authorList>
            <person name="McCartney M.A."/>
            <person name="Auch B."/>
            <person name="Kono T."/>
            <person name="Mallez S."/>
            <person name="Becker A."/>
            <person name="Gohl D.M."/>
            <person name="Silverstein K.A.T."/>
            <person name="Koren S."/>
            <person name="Bechman K.B."/>
            <person name="Herman A."/>
            <person name="Abrahante J.E."/>
            <person name="Garbe J."/>
        </authorList>
    </citation>
    <scope>NUCLEOTIDE SEQUENCE</scope>
    <source>
        <strain evidence="7">Duluth1</strain>
        <tissue evidence="7">Whole animal</tissue>
    </source>
</reference>
<keyword evidence="8" id="KW-1185">Reference proteome</keyword>
<evidence type="ECO:0000313" key="8">
    <source>
        <dbReference type="Proteomes" id="UP000828390"/>
    </source>
</evidence>
<evidence type="ECO:0000256" key="1">
    <source>
        <dbReference type="ARBA" id="ARBA00004496"/>
    </source>
</evidence>
<evidence type="ECO:0000259" key="5">
    <source>
        <dbReference type="Pfam" id="PF04112"/>
    </source>
</evidence>
<dbReference type="InterPro" id="IPR057983">
    <property type="entry name" value="NAA35-like_N"/>
</dbReference>
<dbReference type="EMBL" id="JAIWYP010000004">
    <property type="protein sequence ID" value="KAH3833589.1"/>
    <property type="molecule type" value="Genomic_DNA"/>
</dbReference>
<dbReference type="InterPro" id="IPR057982">
    <property type="entry name" value="TPR_NAA35"/>
</dbReference>
<evidence type="ECO:0000313" key="7">
    <source>
        <dbReference type="EMBL" id="KAH3833589.1"/>
    </source>
</evidence>
<evidence type="ECO:0000256" key="4">
    <source>
        <dbReference type="ARBA" id="ARBA00030494"/>
    </source>
</evidence>
<organism evidence="7 8">
    <name type="scientific">Dreissena polymorpha</name>
    <name type="common">Zebra mussel</name>
    <name type="synonym">Mytilus polymorpha</name>
    <dbReference type="NCBI Taxonomy" id="45954"/>
    <lineage>
        <taxon>Eukaryota</taxon>
        <taxon>Metazoa</taxon>
        <taxon>Spiralia</taxon>
        <taxon>Lophotrochozoa</taxon>
        <taxon>Mollusca</taxon>
        <taxon>Bivalvia</taxon>
        <taxon>Autobranchia</taxon>
        <taxon>Heteroconchia</taxon>
        <taxon>Euheterodonta</taxon>
        <taxon>Imparidentia</taxon>
        <taxon>Neoheterodontei</taxon>
        <taxon>Myida</taxon>
        <taxon>Dreissenoidea</taxon>
        <taxon>Dreissenidae</taxon>
        <taxon>Dreissena</taxon>
    </lineage>
</organism>
<sequence>MSQESSSNVQDGVQQSKDCSRDDKTALYIPKYNWECITDVFVEACKDLELGELLHDSTFGLFEAMSAIEMMDEKMDAGMMCNQTKRPVLDLHTSVDTGLVKVTGLTYPELIGIMDSSLSCMVTWLEGHSLAQTVFTNLYLHDPHKVEDKPLRTFCLCKLKIVDLLRDRINKAGVYEEEDFQPLTYGFKMGGDLTDVKVISTMKEVEEDLNRALRHLKGQVQEGNAESTIEYQQCGAVCTRVKFFKGLLSMLVALSKDKCEGVPQAKKLISQILEFIEPIRSTISLGIVPEDREITKNDYPTIMGFDPLINQRLLPPTFPRYTVIHTREGAISYVKKLLHRIDTATAVLNASNIQEVFEVFREFSDTSPCVVSRSILQLMFLPPSRKVFGVHTLTDFLKDSVRAFVMPPVLSPKAHTSISVEVKQYVDSLMTRAVRPICTVLQVLGHNRARQRDKWAHLLDDLVTLQDEADKVDGYLHQVQMKADPSHQLGSSFGTWVLYYTIHVMLAYTLSGFELELYAPYEYHYVYWYLYELLYSWMYSTIQRAESFVIEHEAYIESSHSKKGGKKAKKKKRSKAVQRELVICQAQQNMFGGYYKAVVGLKLGNKLKEPNFEFDREEVRYSHRFAPFGNVSTPPLVPYSQYKEITGLHRYSAQPSASDMYSAACKYFHQAKTLFESVQNPSEEITTVIRIAKMNFVLMKLLSGGHKEDSKDPPEFDFSQHKLYPVIKV</sequence>
<dbReference type="Pfam" id="PF04112">
    <property type="entry name" value="Mak10"/>
    <property type="match status" value="1"/>
</dbReference>
<dbReference type="PANTHER" id="PTHR21373">
    <property type="entry name" value="GLUCOSE REPRESSIBLE PROTEIN MAK10"/>
    <property type="match status" value="1"/>
</dbReference>
<name>A0A9D4K601_DREPO</name>
<comment type="similarity">
    <text evidence="2">Belongs to the MAK10 family.</text>
</comment>
<evidence type="ECO:0000256" key="2">
    <source>
        <dbReference type="ARBA" id="ARBA00006289"/>
    </source>
</evidence>
<dbReference type="GO" id="GO:0031417">
    <property type="term" value="C:NatC complex"/>
    <property type="evidence" value="ECO:0007669"/>
    <property type="project" value="InterPro"/>
</dbReference>
<feature type="domain" description="NAA35-like N-terminal" evidence="5">
    <location>
        <begin position="51"/>
        <end position="145"/>
    </location>
</feature>